<evidence type="ECO:0000313" key="3">
    <source>
        <dbReference type="Proteomes" id="UP001404845"/>
    </source>
</evidence>
<dbReference type="Proteomes" id="UP001404845">
    <property type="component" value="Unassembled WGS sequence"/>
</dbReference>
<dbReference type="Gene3D" id="3.30.530.20">
    <property type="match status" value="1"/>
</dbReference>
<dbReference type="EMBL" id="JAQYXL010000001">
    <property type="protein sequence ID" value="MEN3228042.1"/>
    <property type="molecule type" value="Genomic_DNA"/>
</dbReference>
<feature type="signal peptide" evidence="1">
    <location>
        <begin position="1"/>
        <end position="36"/>
    </location>
</feature>
<organism evidence="2 3">
    <name type="scientific">Methylorubrum rhodesianum</name>
    <dbReference type="NCBI Taxonomy" id="29427"/>
    <lineage>
        <taxon>Bacteria</taxon>
        <taxon>Pseudomonadati</taxon>
        <taxon>Pseudomonadota</taxon>
        <taxon>Alphaproteobacteria</taxon>
        <taxon>Hyphomicrobiales</taxon>
        <taxon>Methylobacteriaceae</taxon>
        <taxon>Methylorubrum</taxon>
    </lineage>
</organism>
<evidence type="ECO:0000256" key="1">
    <source>
        <dbReference type="SAM" id="SignalP"/>
    </source>
</evidence>
<keyword evidence="3" id="KW-1185">Reference proteome</keyword>
<reference evidence="2 3" key="1">
    <citation type="journal article" date="2023" name="PLoS ONE">
        <title>Complete genome assembly of Hawai'i environmental nontuberculous mycobacteria reveals unexpected co-isolation with methylobacteria.</title>
        <authorList>
            <person name="Hendrix J."/>
            <person name="Epperson L.E."/>
            <person name="Tong E.I."/>
            <person name="Chan Y.L."/>
            <person name="Hasan N.A."/>
            <person name="Dawrs S.N."/>
            <person name="Norton G.J."/>
            <person name="Virdi R."/>
            <person name="Crooks J.L."/>
            <person name="Chan E.D."/>
            <person name="Honda J.R."/>
            <person name="Strong M."/>
        </authorList>
    </citation>
    <scope>NUCLEOTIDE SEQUENCE [LARGE SCALE GENOMIC DNA]</scope>
    <source>
        <strain evidence="2 3">NJH_HI01</strain>
    </source>
</reference>
<evidence type="ECO:0000313" key="2">
    <source>
        <dbReference type="EMBL" id="MEN3228042.1"/>
    </source>
</evidence>
<dbReference type="InterPro" id="IPR023393">
    <property type="entry name" value="START-like_dom_sf"/>
</dbReference>
<keyword evidence="1" id="KW-0732">Signal</keyword>
<comment type="caution">
    <text evidence="2">The sequence shown here is derived from an EMBL/GenBank/DDBJ whole genome shotgun (WGS) entry which is preliminary data.</text>
</comment>
<proteinExistence type="predicted"/>
<accession>A0ABU9Z9T0</accession>
<protein>
    <submittedName>
        <fullName evidence="2">SRPBCC family protein</fullName>
    </submittedName>
</protein>
<dbReference type="PANTHER" id="PTHR39332">
    <property type="entry name" value="BLL4707 PROTEIN"/>
    <property type="match status" value="1"/>
</dbReference>
<gene>
    <name evidence="2" type="ORF">PUR21_10435</name>
</gene>
<sequence length="192" mass="21137">MSGRRLPDTAKEIPGLKRIALLAAAALAVTTVAAQAQHAPTRRKIVESVIIDASPEKVWAVVGNPADAGWIENVSRGERQGSADKPVFRLTLTNGHAIVEETRKLDPERRSFAYYILESEVTDLPAKDYSATISVQPEGGHARVEWRAAFYRGHPNNDPPPELNDENSEKRVRAWVHASLENLKARLEKSGS</sequence>
<dbReference type="SUPFAM" id="SSF55961">
    <property type="entry name" value="Bet v1-like"/>
    <property type="match status" value="1"/>
</dbReference>
<dbReference type="InterPro" id="IPR019587">
    <property type="entry name" value="Polyketide_cyclase/dehydratase"/>
</dbReference>
<feature type="chain" id="PRO_5045531489" evidence="1">
    <location>
        <begin position="37"/>
        <end position="192"/>
    </location>
</feature>
<dbReference type="Pfam" id="PF10604">
    <property type="entry name" value="Polyketide_cyc2"/>
    <property type="match status" value="1"/>
</dbReference>
<dbReference type="CDD" id="cd07821">
    <property type="entry name" value="PYR_PYL_RCAR_like"/>
    <property type="match status" value="1"/>
</dbReference>
<dbReference type="PANTHER" id="PTHR39332:SF7">
    <property type="entry name" value="SRPBCC FAMILY PROTEIN"/>
    <property type="match status" value="1"/>
</dbReference>
<name>A0ABU9Z9T0_9HYPH</name>